<keyword evidence="2 6" id="KW-0689">Ribosomal protein</keyword>
<sequence>MGRRQVFDKFKKPWRIIKGDTVFVRTGAERTKTGVVAQVNRDSNTVVVEGLNLKKKHVKKTEEQPGGIYLVEGKIHYSNVALMDPETGLPCRTTYRYLEDGTKVRVAQGKKTSGSIIPFPEYQRKKPRSVVVGPKCTPEGEVNRVTYTSSRGYAVLSAAGCYGFAGASAHVGFAASRFFGCSQPLLR</sequence>
<evidence type="ECO:0000256" key="2">
    <source>
        <dbReference type="ARBA" id="ARBA00022980"/>
    </source>
</evidence>
<proteinExistence type="inferred from homology"/>
<dbReference type="InterPro" id="IPR005824">
    <property type="entry name" value="KOW"/>
</dbReference>
<dbReference type="Pfam" id="PF00467">
    <property type="entry name" value="KOW"/>
    <property type="match status" value="1"/>
</dbReference>
<feature type="domain" description="KOW" evidence="4">
    <location>
        <begin position="18"/>
        <end position="49"/>
    </location>
</feature>
<evidence type="ECO:0000259" key="5">
    <source>
        <dbReference type="Pfam" id="PF17136"/>
    </source>
</evidence>
<dbReference type="HAMAP" id="MF_01326_B">
    <property type="entry name" value="Ribosomal_uL24_B"/>
    <property type="match status" value="1"/>
</dbReference>
<dbReference type="CDD" id="cd06089">
    <property type="entry name" value="KOW_RPL26"/>
    <property type="match status" value="1"/>
</dbReference>
<gene>
    <name evidence="6" type="ORF">A3770_04p28070</name>
</gene>
<name>A0A5B8MIS5_9CHLO</name>
<dbReference type="Proteomes" id="UP000316726">
    <property type="component" value="Chromosome 4"/>
</dbReference>
<evidence type="ECO:0000256" key="1">
    <source>
        <dbReference type="ARBA" id="ARBA00010618"/>
    </source>
</evidence>
<dbReference type="EMBL" id="CP031037">
    <property type="protein sequence ID" value="QDZ20289.1"/>
    <property type="molecule type" value="Genomic_DNA"/>
</dbReference>
<dbReference type="InterPro" id="IPR057264">
    <property type="entry name" value="Ribosomal_uL24_C"/>
</dbReference>
<reference evidence="6 7" key="1">
    <citation type="submission" date="2018-07" db="EMBL/GenBank/DDBJ databases">
        <title>The complete nuclear genome of the prasinophyte Chloropicon primus (CCMP1205).</title>
        <authorList>
            <person name="Pombert J.-F."/>
            <person name="Otis C."/>
            <person name="Turmel M."/>
            <person name="Lemieux C."/>
        </authorList>
    </citation>
    <scope>NUCLEOTIDE SEQUENCE [LARGE SCALE GENOMIC DNA]</scope>
    <source>
        <strain evidence="6 7">CCMP1205</strain>
    </source>
</reference>
<keyword evidence="7" id="KW-1185">Reference proteome</keyword>
<dbReference type="GO" id="GO:0005840">
    <property type="term" value="C:ribosome"/>
    <property type="evidence" value="ECO:0007669"/>
    <property type="project" value="UniProtKB-KW"/>
</dbReference>
<dbReference type="GO" id="GO:0003735">
    <property type="term" value="F:structural constituent of ribosome"/>
    <property type="evidence" value="ECO:0007669"/>
    <property type="project" value="InterPro"/>
</dbReference>
<dbReference type="GO" id="GO:1990904">
    <property type="term" value="C:ribonucleoprotein complex"/>
    <property type="evidence" value="ECO:0007669"/>
    <property type="project" value="UniProtKB-KW"/>
</dbReference>
<dbReference type="OrthoDB" id="359154at2759"/>
<dbReference type="NCBIfam" id="TIGR01079">
    <property type="entry name" value="rplX_bact"/>
    <property type="match status" value="1"/>
</dbReference>
<dbReference type="InterPro" id="IPR041988">
    <property type="entry name" value="Ribosomal_uL24_KOW"/>
</dbReference>
<dbReference type="InterPro" id="IPR008991">
    <property type="entry name" value="Translation_prot_SH3-like_sf"/>
</dbReference>
<dbReference type="GO" id="GO:0003723">
    <property type="term" value="F:RNA binding"/>
    <property type="evidence" value="ECO:0007669"/>
    <property type="project" value="InterPro"/>
</dbReference>
<evidence type="ECO:0000313" key="7">
    <source>
        <dbReference type="Proteomes" id="UP000316726"/>
    </source>
</evidence>
<dbReference type="GO" id="GO:0006412">
    <property type="term" value="P:translation"/>
    <property type="evidence" value="ECO:0007669"/>
    <property type="project" value="InterPro"/>
</dbReference>
<feature type="domain" description="Large ribosomal subunit protein uL24 C-terminal" evidence="5">
    <location>
        <begin position="51"/>
        <end position="108"/>
    </location>
</feature>
<dbReference type="Gene3D" id="2.30.30.30">
    <property type="match status" value="1"/>
</dbReference>
<dbReference type="STRING" id="1764295.A0A5B8MIS5"/>
<dbReference type="InterPro" id="IPR003256">
    <property type="entry name" value="Ribosomal_uL24"/>
</dbReference>
<dbReference type="PANTHER" id="PTHR12903">
    <property type="entry name" value="MITOCHONDRIAL RIBOSOMAL PROTEIN L24"/>
    <property type="match status" value="1"/>
</dbReference>
<protein>
    <submittedName>
        <fullName evidence="6">Ribosomal protein L24</fullName>
    </submittedName>
</protein>
<accession>A0A5B8MIS5</accession>
<evidence type="ECO:0000313" key="6">
    <source>
        <dbReference type="EMBL" id="QDZ20289.1"/>
    </source>
</evidence>
<dbReference type="InterPro" id="IPR014722">
    <property type="entry name" value="Rib_uL2_dom2"/>
</dbReference>
<evidence type="ECO:0000256" key="3">
    <source>
        <dbReference type="ARBA" id="ARBA00023274"/>
    </source>
</evidence>
<keyword evidence="3" id="KW-0687">Ribonucleoprotein</keyword>
<dbReference type="Pfam" id="PF17136">
    <property type="entry name" value="ribosomal_L24"/>
    <property type="match status" value="1"/>
</dbReference>
<evidence type="ECO:0000259" key="4">
    <source>
        <dbReference type="Pfam" id="PF00467"/>
    </source>
</evidence>
<organism evidence="6 7">
    <name type="scientific">Chloropicon primus</name>
    <dbReference type="NCBI Taxonomy" id="1764295"/>
    <lineage>
        <taxon>Eukaryota</taxon>
        <taxon>Viridiplantae</taxon>
        <taxon>Chlorophyta</taxon>
        <taxon>Chloropicophyceae</taxon>
        <taxon>Chloropicales</taxon>
        <taxon>Chloropicaceae</taxon>
        <taxon>Chloropicon</taxon>
    </lineage>
</organism>
<comment type="similarity">
    <text evidence="1">Belongs to the universal ribosomal protein uL24 family.</text>
</comment>
<dbReference type="SUPFAM" id="SSF50104">
    <property type="entry name" value="Translation proteins SH3-like domain"/>
    <property type="match status" value="1"/>
</dbReference>
<dbReference type="AlphaFoldDB" id="A0A5B8MIS5"/>